<reference evidence="1" key="1">
    <citation type="journal article" date="2020" name="Stud. Mycol.">
        <title>101 Dothideomycetes genomes: a test case for predicting lifestyles and emergence of pathogens.</title>
        <authorList>
            <person name="Haridas S."/>
            <person name="Albert R."/>
            <person name="Binder M."/>
            <person name="Bloem J."/>
            <person name="Labutti K."/>
            <person name="Salamov A."/>
            <person name="Andreopoulos B."/>
            <person name="Baker S."/>
            <person name="Barry K."/>
            <person name="Bills G."/>
            <person name="Bluhm B."/>
            <person name="Cannon C."/>
            <person name="Castanera R."/>
            <person name="Culley D."/>
            <person name="Daum C."/>
            <person name="Ezra D."/>
            <person name="Gonzalez J."/>
            <person name="Henrissat B."/>
            <person name="Kuo A."/>
            <person name="Liang C."/>
            <person name="Lipzen A."/>
            <person name="Lutzoni F."/>
            <person name="Magnuson J."/>
            <person name="Mondo S."/>
            <person name="Nolan M."/>
            <person name="Ohm R."/>
            <person name="Pangilinan J."/>
            <person name="Park H.-J."/>
            <person name="Ramirez L."/>
            <person name="Alfaro M."/>
            <person name="Sun H."/>
            <person name="Tritt A."/>
            <person name="Yoshinaga Y."/>
            <person name="Zwiers L.-H."/>
            <person name="Turgeon B."/>
            <person name="Goodwin S."/>
            <person name="Spatafora J."/>
            <person name="Crous P."/>
            <person name="Grigoriev I."/>
        </authorList>
    </citation>
    <scope>NUCLEOTIDE SEQUENCE</scope>
    <source>
        <strain evidence="1">CBS 123094</strain>
    </source>
</reference>
<sequence>MMPTLRRHSLHSAGPRLSGLFRSSPRAKLSGCSGAGWLPTRGLASLHTFGARRPASERTGTFHVGGETPRSHRACSSVGVCCQLFFLINGAVLDSSVRRFHLFFPIVASIPHLVTRQETVNLLLDKHRDRKANTPTPPLFFLPLSNDTPTAYSFFLKFFAHHCAASLHPALSGAWLLSSG</sequence>
<evidence type="ECO:0000313" key="2">
    <source>
        <dbReference type="Proteomes" id="UP000799779"/>
    </source>
</evidence>
<organism evidence="1 2">
    <name type="scientific">Amniculicola lignicola CBS 123094</name>
    <dbReference type="NCBI Taxonomy" id="1392246"/>
    <lineage>
        <taxon>Eukaryota</taxon>
        <taxon>Fungi</taxon>
        <taxon>Dikarya</taxon>
        <taxon>Ascomycota</taxon>
        <taxon>Pezizomycotina</taxon>
        <taxon>Dothideomycetes</taxon>
        <taxon>Pleosporomycetidae</taxon>
        <taxon>Pleosporales</taxon>
        <taxon>Amniculicolaceae</taxon>
        <taxon>Amniculicola</taxon>
    </lineage>
</organism>
<protein>
    <submittedName>
        <fullName evidence="1">Uncharacterized protein</fullName>
    </submittedName>
</protein>
<evidence type="ECO:0000313" key="1">
    <source>
        <dbReference type="EMBL" id="KAF2001076.1"/>
    </source>
</evidence>
<accession>A0A6A5WU05</accession>
<dbReference type="Proteomes" id="UP000799779">
    <property type="component" value="Unassembled WGS sequence"/>
</dbReference>
<dbReference type="EMBL" id="ML977585">
    <property type="protein sequence ID" value="KAF2001076.1"/>
    <property type="molecule type" value="Genomic_DNA"/>
</dbReference>
<dbReference type="AlphaFoldDB" id="A0A6A5WU05"/>
<proteinExistence type="predicted"/>
<gene>
    <name evidence="1" type="ORF">P154DRAFT_187363</name>
</gene>
<keyword evidence="2" id="KW-1185">Reference proteome</keyword>
<name>A0A6A5WU05_9PLEO</name>